<dbReference type="PROSITE" id="PS50920">
    <property type="entry name" value="SOLCAR"/>
    <property type="match status" value="4"/>
</dbReference>
<dbReference type="InterPro" id="IPR050391">
    <property type="entry name" value="Mito_Metabolite_Transporter"/>
</dbReference>
<protein>
    <recommendedName>
        <fullName evidence="13">Mitochondrial carrier protein</fullName>
    </recommendedName>
</protein>
<proteinExistence type="inferred from homology"/>
<feature type="repeat" description="Solcar" evidence="8">
    <location>
        <begin position="118"/>
        <end position="203"/>
    </location>
</feature>
<feature type="repeat" description="Solcar" evidence="8">
    <location>
        <begin position="363"/>
        <end position="454"/>
    </location>
</feature>
<dbReference type="GeneID" id="94174247"/>
<comment type="similarity">
    <text evidence="2 9">Belongs to the mitochondrial carrier (TC 2.A.29) family.</text>
</comment>
<feature type="transmembrane region" description="Helical" evidence="10">
    <location>
        <begin position="366"/>
        <end position="386"/>
    </location>
</feature>
<dbReference type="KEGG" id="lenr:94174247"/>
<evidence type="ECO:0000256" key="1">
    <source>
        <dbReference type="ARBA" id="ARBA00004141"/>
    </source>
</evidence>
<evidence type="ECO:0000256" key="3">
    <source>
        <dbReference type="ARBA" id="ARBA00022448"/>
    </source>
</evidence>
<gene>
    <name evidence="11" type="ORF">CUR178_07088</name>
</gene>
<keyword evidence="6 10" id="KW-1133">Transmembrane helix</keyword>
<dbReference type="PANTHER" id="PTHR45618">
    <property type="entry name" value="MITOCHONDRIAL DICARBOXYLATE CARRIER-RELATED"/>
    <property type="match status" value="1"/>
</dbReference>
<dbReference type="Gene3D" id="1.50.40.10">
    <property type="entry name" value="Mitochondrial carrier domain"/>
    <property type="match status" value="2"/>
</dbReference>
<comment type="subcellular location">
    <subcellularLocation>
        <location evidence="1">Membrane</location>
        <topology evidence="1">Multi-pass membrane protein</topology>
    </subcellularLocation>
</comment>
<organism evidence="11 12">
    <name type="scientific">Leishmania enriettii</name>
    <dbReference type="NCBI Taxonomy" id="5663"/>
    <lineage>
        <taxon>Eukaryota</taxon>
        <taxon>Discoba</taxon>
        <taxon>Euglenozoa</taxon>
        <taxon>Kinetoplastea</taxon>
        <taxon>Metakinetoplastina</taxon>
        <taxon>Trypanosomatida</taxon>
        <taxon>Trypanosomatidae</taxon>
        <taxon>Leishmaniinae</taxon>
        <taxon>Leishmania</taxon>
    </lineage>
</organism>
<accession>A0A836HRR2</accession>
<evidence type="ECO:0008006" key="13">
    <source>
        <dbReference type="Google" id="ProtNLM"/>
    </source>
</evidence>
<evidence type="ECO:0000256" key="6">
    <source>
        <dbReference type="ARBA" id="ARBA00022989"/>
    </source>
</evidence>
<evidence type="ECO:0000256" key="7">
    <source>
        <dbReference type="ARBA" id="ARBA00023136"/>
    </source>
</evidence>
<name>A0A836HRR2_LEIEN</name>
<dbReference type="OrthoDB" id="756301at2759"/>
<evidence type="ECO:0000256" key="9">
    <source>
        <dbReference type="RuleBase" id="RU000488"/>
    </source>
</evidence>
<evidence type="ECO:0000256" key="4">
    <source>
        <dbReference type="ARBA" id="ARBA00022692"/>
    </source>
</evidence>
<comment type="caution">
    <text evidence="11">The sequence shown here is derived from an EMBL/GenBank/DDBJ whole genome shotgun (WGS) entry which is preliminary data.</text>
</comment>
<evidence type="ECO:0000256" key="5">
    <source>
        <dbReference type="ARBA" id="ARBA00022737"/>
    </source>
</evidence>
<reference evidence="11 12" key="1">
    <citation type="submission" date="2021-02" db="EMBL/GenBank/DDBJ databases">
        <title>Leishmania (Mundinia) enrietti genome sequencing and assembly.</title>
        <authorList>
            <person name="Almutairi H."/>
            <person name="Gatherer D."/>
        </authorList>
    </citation>
    <scope>NUCLEOTIDE SEQUENCE [LARGE SCALE GENOMIC DNA]</scope>
    <source>
        <strain evidence="11">CUR178</strain>
    </source>
</reference>
<dbReference type="RefSeq" id="XP_067693916.1">
    <property type="nucleotide sequence ID" value="XM_067838737.1"/>
</dbReference>
<dbReference type="GO" id="GO:0016020">
    <property type="term" value="C:membrane"/>
    <property type="evidence" value="ECO:0007669"/>
    <property type="project" value="UniProtKB-SubCell"/>
</dbReference>
<feature type="transmembrane region" description="Helical" evidence="10">
    <location>
        <begin position="271"/>
        <end position="294"/>
    </location>
</feature>
<dbReference type="AlphaFoldDB" id="A0A836HRR2"/>
<keyword evidence="12" id="KW-1185">Reference proteome</keyword>
<evidence type="ECO:0000313" key="12">
    <source>
        <dbReference type="Proteomes" id="UP000674179"/>
    </source>
</evidence>
<dbReference type="EMBL" id="JAFHKP010000018">
    <property type="protein sequence ID" value="KAG5481735.1"/>
    <property type="molecule type" value="Genomic_DNA"/>
</dbReference>
<dbReference type="SUPFAM" id="SSF103506">
    <property type="entry name" value="Mitochondrial carrier"/>
    <property type="match status" value="2"/>
</dbReference>
<feature type="transmembrane region" description="Helical" evidence="10">
    <location>
        <begin position="219"/>
        <end position="239"/>
    </location>
</feature>
<sequence>MAASTKSAHHSAPKALAPPLPFWQTLGVSGFAGVFGWCFTHPFEMWKNTVMMAPPGTSQLDSLKTTARKGFYTGLSSGLMRQVVYTTARLGCYPTFRDGILQGEVAMGLKKSADPSGATALDRALAGASAGVFASFLSSPVEVCLVLQTTNKGKEKLSMLQALTVVLKSRGVTGLWSGIGALSSRAALVGVSQVAVHDQVLTMLRARNVKRADPLNDNLVVNIASVITAFICSVVTMPMEVARVRMSAEAKVAMGLKKSADPSGATALDRALAGASAGVFASFLSSPVEVCLVLQTTNKGKEKLSMLQALTVVLKSRGVTGLWSGIGALSSRAALVGVSQVAVHDQVLTMLRARNVKRADPLNDNLVVNIASVITAFICSVVTMPMEVARVRMSAEAKLSAGMEKRYRNVVQCIGRIFKEEGLLAMYDSYLPYFGRCASQTVICFFVIEYLTRQLRERQQAKANSIK</sequence>
<dbReference type="Proteomes" id="UP000674179">
    <property type="component" value="Chromosome 18"/>
</dbReference>
<dbReference type="InterPro" id="IPR018108">
    <property type="entry name" value="MCP_transmembrane"/>
</dbReference>
<keyword evidence="7 8" id="KW-0472">Membrane</keyword>
<evidence type="ECO:0000256" key="10">
    <source>
        <dbReference type="SAM" id="Phobius"/>
    </source>
</evidence>
<evidence type="ECO:0000256" key="8">
    <source>
        <dbReference type="PROSITE-ProRule" id="PRU00282"/>
    </source>
</evidence>
<dbReference type="Pfam" id="PF00153">
    <property type="entry name" value="Mito_carr"/>
    <property type="match status" value="4"/>
</dbReference>
<feature type="transmembrane region" description="Helical" evidence="10">
    <location>
        <begin position="433"/>
        <end position="452"/>
    </location>
</feature>
<dbReference type="InterPro" id="IPR023395">
    <property type="entry name" value="MCP_dom_sf"/>
</dbReference>
<feature type="repeat" description="Solcar" evidence="8">
    <location>
        <begin position="265"/>
        <end position="350"/>
    </location>
</feature>
<feature type="repeat" description="Solcar" evidence="8">
    <location>
        <begin position="20"/>
        <end position="99"/>
    </location>
</feature>
<keyword evidence="4 8" id="KW-0812">Transmembrane</keyword>
<feature type="transmembrane region" description="Helical" evidence="10">
    <location>
        <begin position="20"/>
        <end position="39"/>
    </location>
</feature>
<keyword evidence="3 9" id="KW-0813">Transport</keyword>
<evidence type="ECO:0000256" key="2">
    <source>
        <dbReference type="ARBA" id="ARBA00006375"/>
    </source>
</evidence>
<evidence type="ECO:0000313" key="11">
    <source>
        <dbReference type="EMBL" id="KAG5481735.1"/>
    </source>
</evidence>
<keyword evidence="5" id="KW-0677">Repeat</keyword>